<reference evidence="1 2" key="1">
    <citation type="journal article" date="2019" name="Int. J. Syst. Evol. Microbiol.">
        <title>The Global Catalogue of Microorganisms (GCM) 10K type strain sequencing project: providing services to taxonomists for standard genome sequencing and annotation.</title>
        <authorList>
            <consortium name="The Broad Institute Genomics Platform"/>
            <consortium name="The Broad Institute Genome Sequencing Center for Infectious Disease"/>
            <person name="Wu L."/>
            <person name="Ma J."/>
        </authorList>
    </citation>
    <scope>NUCLEOTIDE SEQUENCE [LARGE SCALE GENOMIC DNA]</scope>
    <source>
        <strain evidence="1 2">JCM 16114</strain>
    </source>
</reference>
<protein>
    <submittedName>
        <fullName evidence="1">Uncharacterized protein</fullName>
    </submittedName>
</protein>
<dbReference type="RefSeq" id="WP_344474435.1">
    <property type="nucleotide sequence ID" value="NZ_BAAAQX010000006.1"/>
</dbReference>
<gene>
    <name evidence="1" type="ORF">GCM10009850_028020</name>
</gene>
<name>A0ABN3CD76_9ACTN</name>
<sequence>MTEFLHQAVAELARLHGEEIADWTDEHERWRVYRRALQDRGVHAMDPLGRAVVHERDAALALTVVLRVLELVPAGERAAWIRRLPQPGDRDYADARARDLAVLDALAEPAGDGEEESYAEAGWSDWLQLRLAETSPRRRLLEHLAASGSTKRIRRIARERAAPQ</sequence>
<evidence type="ECO:0000313" key="1">
    <source>
        <dbReference type="EMBL" id="GAA2207344.1"/>
    </source>
</evidence>
<dbReference type="Proteomes" id="UP001499843">
    <property type="component" value="Unassembled WGS sequence"/>
</dbReference>
<proteinExistence type="predicted"/>
<accession>A0ABN3CD76</accession>
<evidence type="ECO:0000313" key="2">
    <source>
        <dbReference type="Proteomes" id="UP001499843"/>
    </source>
</evidence>
<comment type="caution">
    <text evidence="1">The sequence shown here is derived from an EMBL/GenBank/DDBJ whole genome shotgun (WGS) entry which is preliminary data.</text>
</comment>
<organism evidence="1 2">
    <name type="scientific">Nonomuraea monospora</name>
    <dbReference type="NCBI Taxonomy" id="568818"/>
    <lineage>
        <taxon>Bacteria</taxon>
        <taxon>Bacillati</taxon>
        <taxon>Actinomycetota</taxon>
        <taxon>Actinomycetes</taxon>
        <taxon>Streptosporangiales</taxon>
        <taxon>Streptosporangiaceae</taxon>
        <taxon>Nonomuraea</taxon>
    </lineage>
</organism>
<dbReference type="EMBL" id="BAAAQX010000006">
    <property type="protein sequence ID" value="GAA2207344.1"/>
    <property type="molecule type" value="Genomic_DNA"/>
</dbReference>
<keyword evidence="2" id="KW-1185">Reference proteome</keyword>